<keyword evidence="3" id="KW-1185">Reference proteome</keyword>
<evidence type="ECO:0000313" key="2">
    <source>
        <dbReference type="EMBL" id="AAQ99125.1"/>
    </source>
</evidence>
<protein>
    <submittedName>
        <fullName evidence="2">Uncharacterized protein</fullName>
    </submittedName>
</protein>
<dbReference type="KEGG" id="vg:2943398"/>
<organismHost>
    <name type="scientific">Neodiprion lecontei</name>
    <name type="common">Redheaded pine sawfly</name>
    <dbReference type="NCBI Taxonomy" id="441921"/>
</organismHost>
<keyword evidence="1" id="KW-0812">Transmembrane</keyword>
<name>Q6JPA7_NPVNC</name>
<feature type="transmembrane region" description="Helical" evidence="1">
    <location>
        <begin position="29"/>
        <end position="55"/>
    </location>
</feature>
<dbReference type="RefSeq" id="YP_025261.1">
    <property type="nucleotide sequence ID" value="NC_005906.1"/>
</dbReference>
<dbReference type="GeneID" id="2943398"/>
<keyword evidence="1" id="KW-0472">Membrane</keyword>
<reference evidence="2 3" key="1">
    <citation type="journal article" date="2004" name="J. Virol.">
        <title>Sequence and organization of the Neodiprion lecontei nucleopolyhedrovirus genome.</title>
        <authorList>
            <person name="Lauzon H.A.M."/>
            <person name="Lucarotti C.J."/>
            <person name="Krell P.J."/>
            <person name="Feng Q."/>
            <person name="Retnakaran A."/>
            <person name="Arif B.M."/>
        </authorList>
    </citation>
    <scope>NUCLEOTIDE SEQUENCE [LARGE SCALE GENOMIC DNA]</scope>
    <source>
        <strain evidence="3">Canada</strain>
    </source>
</reference>
<dbReference type="EMBL" id="AY349019">
    <property type="protein sequence ID" value="AAQ99125.1"/>
    <property type="molecule type" value="Genomic_DNA"/>
</dbReference>
<sequence length="78" mass="8536">MTDAIDGLQVNLSYDQESKSCQLIKLMKIVIGGVMVLISFCGIAMIENLIIINVLSDGVVDAKNHAKFVEKFIHNATL</sequence>
<evidence type="ECO:0000313" key="3">
    <source>
        <dbReference type="Proteomes" id="UP000008776"/>
    </source>
</evidence>
<proteinExistence type="predicted"/>
<keyword evidence="1" id="KW-1133">Transmembrane helix</keyword>
<accession>Q6JPA7</accession>
<evidence type="ECO:0000256" key="1">
    <source>
        <dbReference type="SAM" id="Phobius"/>
    </source>
</evidence>
<organism evidence="2 3">
    <name type="scientific">Neodiprion lecontei nucleopolyhedrovirus (strain Canada)</name>
    <name type="common">NeleNPV</name>
    <dbReference type="NCBI Taxonomy" id="654906"/>
    <lineage>
        <taxon>Viruses</taxon>
        <taxon>Viruses incertae sedis</taxon>
        <taxon>Naldaviricetes</taxon>
        <taxon>Lefavirales</taxon>
        <taxon>Baculoviridae</taxon>
        <taxon>Gammabaculovirus</taxon>
        <taxon>Gammabaculovirus nelecontei</taxon>
    </lineage>
</organism>
<dbReference type="Proteomes" id="UP000008776">
    <property type="component" value="Segment"/>
</dbReference>